<dbReference type="AlphaFoldDB" id="A0A6H2H9U0"/>
<keyword evidence="1 2" id="KW-0597">Phosphoprotein</keyword>
<gene>
    <name evidence="4" type="primary">afsQ1</name>
    <name evidence="4" type="ORF">HC248_01898</name>
</gene>
<sequence>MNKDPTPLPQTSAQRNSVLIIDDEPGVRWSLQHLLESNGYAVASAASGIEALKSLKTAKYCIVLVDAKLPDIDGIDLARRIRIETPCQAPLILVSGYFYDDDVVVREVLRSGLFTAFATKPIVHETLIRLVKVALLKL</sequence>
<dbReference type="SMART" id="SM00448">
    <property type="entry name" value="REC"/>
    <property type="match status" value="1"/>
</dbReference>
<name>A0A6H2H9U0_9BURK</name>
<reference evidence="4 5" key="1">
    <citation type="submission" date="2020-04" db="EMBL/GenBank/DDBJ databases">
        <title>Complete genome of a Psychrophilic, Marine, Gas Vacuolate Bacterium Polaromonas vacuolata KCTC 22033T.</title>
        <authorList>
            <person name="Hwang K."/>
            <person name="Kim K.M."/>
        </authorList>
    </citation>
    <scope>NUCLEOTIDE SEQUENCE [LARGE SCALE GENOMIC DNA]</scope>
    <source>
        <strain evidence="4 5">KCTC 22033</strain>
    </source>
</reference>
<dbReference type="Gene3D" id="3.40.50.2300">
    <property type="match status" value="1"/>
</dbReference>
<feature type="modified residue" description="4-aspartylphosphate" evidence="2">
    <location>
        <position position="66"/>
    </location>
</feature>
<dbReference type="EMBL" id="CP051461">
    <property type="protein sequence ID" value="QJC56590.1"/>
    <property type="molecule type" value="Genomic_DNA"/>
</dbReference>
<evidence type="ECO:0000313" key="5">
    <source>
        <dbReference type="Proteomes" id="UP000502041"/>
    </source>
</evidence>
<dbReference type="PANTHER" id="PTHR44591">
    <property type="entry name" value="STRESS RESPONSE REGULATOR PROTEIN 1"/>
    <property type="match status" value="1"/>
</dbReference>
<protein>
    <submittedName>
        <fullName evidence="4">Transcriptional regulatory protein AfsQ1</fullName>
    </submittedName>
</protein>
<accession>A0A6H2H9U0</accession>
<dbReference type="CDD" id="cd00156">
    <property type="entry name" value="REC"/>
    <property type="match status" value="1"/>
</dbReference>
<organism evidence="4 5">
    <name type="scientific">Polaromonas vacuolata</name>
    <dbReference type="NCBI Taxonomy" id="37448"/>
    <lineage>
        <taxon>Bacteria</taxon>
        <taxon>Pseudomonadati</taxon>
        <taxon>Pseudomonadota</taxon>
        <taxon>Betaproteobacteria</taxon>
        <taxon>Burkholderiales</taxon>
        <taxon>Comamonadaceae</taxon>
        <taxon>Polaromonas</taxon>
    </lineage>
</organism>
<evidence type="ECO:0000259" key="3">
    <source>
        <dbReference type="PROSITE" id="PS50110"/>
    </source>
</evidence>
<evidence type="ECO:0000313" key="4">
    <source>
        <dbReference type="EMBL" id="QJC56590.1"/>
    </source>
</evidence>
<dbReference type="InterPro" id="IPR011006">
    <property type="entry name" value="CheY-like_superfamily"/>
</dbReference>
<dbReference type="Proteomes" id="UP000502041">
    <property type="component" value="Chromosome"/>
</dbReference>
<dbReference type="PROSITE" id="PS50110">
    <property type="entry name" value="RESPONSE_REGULATORY"/>
    <property type="match status" value="1"/>
</dbReference>
<dbReference type="KEGG" id="pvac:HC248_01898"/>
<dbReference type="InterPro" id="IPR050595">
    <property type="entry name" value="Bact_response_regulator"/>
</dbReference>
<feature type="domain" description="Response regulatory" evidence="3">
    <location>
        <begin position="17"/>
        <end position="135"/>
    </location>
</feature>
<dbReference type="InterPro" id="IPR001789">
    <property type="entry name" value="Sig_transdc_resp-reg_receiver"/>
</dbReference>
<keyword evidence="5" id="KW-1185">Reference proteome</keyword>
<dbReference type="SUPFAM" id="SSF52172">
    <property type="entry name" value="CheY-like"/>
    <property type="match status" value="1"/>
</dbReference>
<evidence type="ECO:0000256" key="2">
    <source>
        <dbReference type="PROSITE-ProRule" id="PRU00169"/>
    </source>
</evidence>
<proteinExistence type="predicted"/>
<dbReference type="PANTHER" id="PTHR44591:SF3">
    <property type="entry name" value="RESPONSE REGULATORY DOMAIN-CONTAINING PROTEIN"/>
    <property type="match status" value="1"/>
</dbReference>
<dbReference type="GO" id="GO:0000160">
    <property type="term" value="P:phosphorelay signal transduction system"/>
    <property type="evidence" value="ECO:0007669"/>
    <property type="project" value="InterPro"/>
</dbReference>
<evidence type="ECO:0000256" key="1">
    <source>
        <dbReference type="ARBA" id="ARBA00022553"/>
    </source>
</evidence>
<dbReference type="RefSeq" id="WP_168922272.1">
    <property type="nucleotide sequence ID" value="NZ_CP051461.1"/>
</dbReference>
<dbReference type="Pfam" id="PF00072">
    <property type="entry name" value="Response_reg"/>
    <property type="match status" value="1"/>
</dbReference>